<evidence type="ECO:0000313" key="10">
    <source>
        <dbReference type="EMBL" id="GAA4130330.1"/>
    </source>
</evidence>
<comment type="subcellular location">
    <subcellularLocation>
        <location evidence="1">Cell membrane</location>
        <topology evidence="1">Multi-pass membrane protein</topology>
    </subcellularLocation>
</comment>
<evidence type="ECO:0000256" key="8">
    <source>
        <dbReference type="SAM" id="Phobius"/>
    </source>
</evidence>
<accession>A0ABP7Y3U4</accession>
<evidence type="ECO:0000256" key="2">
    <source>
        <dbReference type="ARBA" id="ARBA00022448"/>
    </source>
</evidence>
<dbReference type="Gene3D" id="1.20.1250.20">
    <property type="entry name" value="MFS general substrate transporter like domains"/>
    <property type="match status" value="1"/>
</dbReference>
<evidence type="ECO:0000256" key="5">
    <source>
        <dbReference type="ARBA" id="ARBA00022989"/>
    </source>
</evidence>
<keyword evidence="5 8" id="KW-1133">Transmembrane helix</keyword>
<dbReference type="InterPro" id="IPR036259">
    <property type="entry name" value="MFS_trans_sf"/>
</dbReference>
<keyword evidence="6 8" id="KW-0472">Membrane</keyword>
<feature type="transmembrane region" description="Helical" evidence="8">
    <location>
        <begin position="162"/>
        <end position="181"/>
    </location>
</feature>
<evidence type="ECO:0000313" key="11">
    <source>
        <dbReference type="Proteomes" id="UP001500266"/>
    </source>
</evidence>
<feature type="domain" description="Major facilitator superfamily (MFS) profile" evidence="9">
    <location>
        <begin position="34"/>
        <end position="488"/>
    </location>
</feature>
<proteinExistence type="predicted"/>
<dbReference type="PROSITE" id="PS50850">
    <property type="entry name" value="MFS"/>
    <property type="match status" value="1"/>
</dbReference>
<dbReference type="PANTHER" id="PTHR42718">
    <property type="entry name" value="MAJOR FACILITATOR SUPERFAMILY MULTIDRUG TRANSPORTER MFSC"/>
    <property type="match status" value="1"/>
</dbReference>
<evidence type="ECO:0000256" key="4">
    <source>
        <dbReference type="ARBA" id="ARBA00022692"/>
    </source>
</evidence>
<feature type="transmembrane region" description="Helical" evidence="8">
    <location>
        <begin position="187"/>
        <end position="209"/>
    </location>
</feature>
<feature type="transmembrane region" description="Helical" evidence="8">
    <location>
        <begin position="290"/>
        <end position="314"/>
    </location>
</feature>
<feature type="transmembrane region" description="Helical" evidence="8">
    <location>
        <begin position="326"/>
        <end position="348"/>
    </location>
</feature>
<evidence type="ECO:0000259" key="9">
    <source>
        <dbReference type="PROSITE" id="PS50850"/>
    </source>
</evidence>
<feature type="transmembrane region" description="Helical" evidence="8">
    <location>
        <begin position="427"/>
        <end position="444"/>
    </location>
</feature>
<feature type="transmembrane region" description="Helical" evidence="8">
    <location>
        <begin position="100"/>
        <end position="123"/>
    </location>
</feature>
<evidence type="ECO:0000256" key="3">
    <source>
        <dbReference type="ARBA" id="ARBA00022475"/>
    </source>
</evidence>
<evidence type="ECO:0000256" key="1">
    <source>
        <dbReference type="ARBA" id="ARBA00004651"/>
    </source>
</evidence>
<keyword evidence="3" id="KW-1003">Cell membrane</keyword>
<keyword evidence="4 8" id="KW-0812">Transmembrane</keyword>
<feature type="transmembrane region" description="Helical" evidence="8">
    <location>
        <begin position="129"/>
        <end position="150"/>
    </location>
</feature>
<dbReference type="CDD" id="cd17321">
    <property type="entry name" value="MFS_MMR_MDR_like"/>
    <property type="match status" value="1"/>
</dbReference>
<comment type="caution">
    <text evidence="10">The sequence shown here is derived from an EMBL/GenBank/DDBJ whole genome shotgun (WGS) entry which is preliminary data.</text>
</comment>
<reference evidence="11" key="1">
    <citation type="journal article" date="2019" name="Int. J. Syst. Evol. Microbiol.">
        <title>The Global Catalogue of Microorganisms (GCM) 10K type strain sequencing project: providing services to taxonomists for standard genome sequencing and annotation.</title>
        <authorList>
            <consortium name="The Broad Institute Genomics Platform"/>
            <consortium name="The Broad Institute Genome Sequencing Center for Infectious Disease"/>
            <person name="Wu L."/>
            <person name="Ma J."/>
        </authorList>
    </citation>
    <scope>NUCLEOTIDE SEQUENCE [LARGE SCALE GENOMIC DNA]</scope>
    <source>
        <strain evidence="11">JCM 17316</strain>
    </source>
</reference>
<feature type="region of interest" description="Disordered" evidence="7">
    <location>
        <begin position="1"/>
        <end position="23"/>
    </location>
</feature>
<evidence type="ECO:0000256" key="6">
    <source>
        <dbReference type="ARBA" id="ARBA00023136"/>
    </source>
</evidence>
<feature type="transmembrane region" description="Helical" evidence="8">
    <location>
        <begin position="384"/>
        <end position="406"/>
    </location>
</feature>
<dbReference type="RefSeq" id="WP_345017462.1">
    <property type="nucleotide sequence ID" value="NZ_BAABDO010000006.1"/>
</dbReference>
<feature type="transmembrane region" description="Helical" evidence="8">
    <location>
        <begin position="247"/>
        <end position="269"/>
    </location>
</feature>
<gene>
    <name evidence="10" type="ORF">GCM10022416_07840</name>
</gene>
<protein>
    <submittedName>
        <fullName evidence="10">MFS transporter</fullName>
    </submittedName>
</protein>
<feature type="transmembrane region" description="Helical" evidence="8">
    <location>
        <begin position="33"/>
        <end position="58"/>
    </location>
</feature>
<keyword evidence="2" id="KW-0813">Transport</keyword>
<feature type="transmembrane region" description="Helical" evidence="8">
    <location>
        <begin position="464"/>
        <end position="484"/>
    </location>
</feature>
<organism evidence="10 11">
    <name type="scientific">Actinomadura keratinilytica</name>
    <dbReference type="NCBI Taxonomy" id="547461"/>
    <lineage>
        <taxon>Bacteria</taxon>
        <taxon>Bacillati</taxon>
        <taxon>Actinomycetota</taxon>
        <taxon>Actinomycetes</taxon>
        <taxon>Streptosporangiales</taxon>
        <taxon>Thermomonosporaceae</taxon>
        <taxon>Actinomadura</taxon>
    </lineage>
</organism>
<dbReference type="Gene3D" id="1.20.1720.10">
    <property type="entry name" value="Multidrug resistance protein D"/>
    <property type="match status" value="1"/>
</dbReference>
<dbReference type="SUPFAM" id="SSF103473">
    <property type="entry name" value="MFS general substrate transporter"/>
    <property type="match status" value="1"/>
</dbReference>
<dbReference type="Pfam" id="PF07690">
    <property type="entry name" value="MFS_1"/>
    <property type="match status" value="1"/>
</dbReference>
<evidence type="ECO:0000256" key="7">
    <source>
        <dbReference type="SAM" id="MobiDB-lite"/>
    </source>
</evidence>
<dbReference type="PANTHER" id="PTHR42718:SF46">
    <property type="entry name" value="BLR6921 PROTEIN"/>
    <property type="match status" value="1"/>
</dbReference>
<dbReference type="InterPro" id="IPR020846">
    <property type="entry name" value="MFS_dom"/>
</dbReference>
<dbReference type="EMBL" id="BAABDO010000006">
    <property type="protein sequence ID" value="GAA4130330.1"/>
    <property type="molecule type" value="Genomic_DNA"/>
</dbReference>
<name>A0ABP7Y3U4_9ACTN</name>
<dbReference type="Proteomes" id="UP001500266">
    <property type="component" value="Unassembled WGS sequence"/>
</dbReference>
<sequence length="493" mass="49606">MSKTPSPATEAAPPRPAVGPDEAAAPASRRRRYALAVLCAASLMIILDGSIVTVALPAIQADLGFSPSGLTWTVNAYMIAFGGLLLLAGRLGDLAGRRRVLLAGLGVFTAASVLCGSAVTPAMLVAARFAQGAGGALASAVSLGIIVTLFTDPGERGRAIGAFAFTGATGAVLGQVLGGLLTDGLGWNWVFFINVPIGAAAIIGVVRLLPDDPGLGLRRGADVLGGVLVTAGSMLTVYTIVQIERSGWASARTLGLAAGAAVLLAAFVARQATAAAPLLPLRTLRVRNVWGANLVQLLTIAAMFGFQILIALHMQQVRGYSATETGLAMLPAAIIIGGLSLGVSARLIGRFGERTVLLAGLVPVLVGYAGLTRLPADGPYAVRLLPVMVLVGGFGLALPALTGLGMSGARDDDAGAVSGLFHTTQQIGAALGVAALSTFVAARADHLRAGGLAEAPALTGGHRLAFTVGTGLLVAAIATALLVLRRVPAGQKG</sequence>
<dbReference type="InterPro" id="IPR011701">
    <property type="entry name" value="MFS"/>
</dbReference>
<feature type="transmembrane region" description="Helical" evidence="8">
    <location>
        <begin position="221"/>
        <end position="241"/>
    </location>
</feature>
<feature type="transmembrane region" description="Helical" evidence="8">
    <location>
        <begin position="355"/>
        <end position="372"/>
    </location>
</feature>
<feature type="transmembrane region" description="Helical" evidence="8">
    <location>
        <begin position="70"/>
        <end position="88"/>
    </location>
</feature>
<keyword evidence="11" id="KW-1185">Reference proteome</keyword>